<dbReference type="Proteomes" id="UP000199328">
    <property type="component" value="Unassembled WGS sequence"/>
</dbReference>
<dbReference type="EMBL" id="FNFV01000004">
    <property type="protein sequence ID" value="SDK69890.1"/>
    <property type="molecule type" value="Genomic_DNA"/>
</dbReference>
<sequence length="92" mass="9883">MQPIDRIRQNTLSAPNCTFWCGDPVFFRRGPAAPEERGRVVGRTLGPRPTYDIETGDGTLVPGVAIVRLDEETLTAQRAAQTLDGEAANGGS</sequence>
<accession>A0A1G9E1D2</accession>
<organism evidence="1 2">
    <name type="scientific">Meinhardsimonia xiamenensis</name>
    <dbReference type="NCBI Taxonomy" id="990712"/>
    <lineage>
        <taxon>Bacteria</taxon>
        <taxon>Pseudomonadati</taxon>
        <taxon>Pseudomonadota</taxon>
        <taxon>Alphaproteobacteria</taxon>
        <taxon>Rhodobacterales</taxon>
        <taxon>Paracoccaceae</taxon>
        <taxon>Meinhardsimonia</taxon>
    </lineage>
</organism>
<keyword evidence="2" id="KW-1185">Reference proteome</keyword>
<dbReference type="AlphaFoldDB" id="A0A1G9E1D2"/>
<protein>
    <submittedName>
        <fullName evidence="1">Uncharacterized protein</fullName>
    </submittedName>
</protein>
<evidence type="ECO:0000313" key="1">
    <source>
        <dbReference type="EMBL" id="SDK69890.1"/>
    </source>
</evidence>
<proteinExistence type="predicted"/>
<reference evidence="2" key="1">
    <citation type="submission" date="2016-10" db="EMBL/GenBank/DDBJ databases">
        <authorList>
            <person name="Varghese N."/>
            <person name="Submissions S."/>
        </authorList>
    </citation>
    <scope>NUCLEOTIDE SEQUENCE [LARGE SCALE GENOMIC DNA]</scope>
    <source>
        <strain evidence="2">CGMCC 1.10789</strain>
    </source>
</reference>
<evidence type="ECO:0000313" key="2">
    <source>
        <dbReference type="Proteomes" id="UP000199328"/>
    </source>
</evidence>
<dbReference type="STRING" id="990712.SAMN05216257_104109"/>
<name>A0A1G9E1D2_9RHOB</name>
<gene>
    <name evidence="1" type="ORF">SAMN05216257_104109</name>
</gene>